<sequence>MKKLLTTLLVVISLISCSGDDGIADLFVPNLSNQWESNRDTFFFFTADERDVNESTLTGNEQNNLGDIHNFTGRFKDYDIEFTFLEGPEKEVKYTGKFIKDSNPLTIKVTGTNGKKLEITQRLNN</sequence>
<reference evidence="2 3" key="1">
    <citation type="submission" date="2018-03" db="EMBL/GenBank/DDBJ databases">
        <title>Genomic Encyclopedia of Type Strains, Phase III (KMG-III): the genomes of soil and plant-associated and newly described type strains.</title>
        <authorList>
            <person name="Whitman W."/>
        </authorList>
    </citation>
    <scope>NUCLEOTIDE SEQUENCE [LARGE SCALE GENOMIC DNA]</scope>
    <source>
        <strain evidence="2 3">CGMCC 1.9313</strain>
    </source>
</reference>
<evidence type="ECO:0000313" key="3">
    <source>
        <dbReference type="Proteomes" id="UP000238034"/>
    </source>
</evidence>
<dbReference type="PROSITE" id="PS51257">
    <property type="entry name" value="PROKAR_LIPOPROTEIN"/>
    <property type="match status" value="1"/>
</dbReference>
<comment type="caution">
    <text evidence="2">The sequence shown here is derived from an EMBL/GenBank/DDBJ whole genome shotgun (WGS) entry which is preliminary data.</text>
</comment>
<organism evidence="2 3">
    <name type="scientific">Arcticibacter pallidicorallinus</name>
    <dbReference type="NCBI Taxonomy" id="1259464"/>
    <lineage>
        <taxon>Bacteria</taxon>
        <taxon>Pseudomonadati</taxon>
        <taxon>Bacteroidota</taxon>
        <taxon>Sphingobacteriia</taxon>
        <taxon>Sphingobacteriales</taxon>
        <taxon>Sphingobacteriaceae</taxon>
        <taxon>Arcticibacter</taxon>
    </lineage>
</organism>
<dbReference type="EMBL" id="PVTH01000004">
    <property type="protein sequence ID" value="PRY53291.1"/>
    <property type="molecule type" value="Genomic_DNA"/>
</dbReference>
<keyword evidence="1" id="KW-0732">Signal</keyword>
<evidence type="ECO:0000313" key="2">
    <source>
        <dbReference type="EMBL" id="PRY53291.1"/>
    </source>
</evidence>
<accession>A0A2T0U5V7</accession>
<keyword evidence="3" id="KW-1185">Reference proteome</keyword>
<feature type="signal peptide" evidence="1">
    <location>
        <begin position="1"/>
        <end position="18"/>
    </location>
</feature>
<dbReference type="AlphaFoldDB" id="A0A2T0U5V7"/>
<protein>
    <recommendedName>
        <fullName evidence="4">DUF5640 domain-containing protein</fullName>
    </recommendedName>
</protein>
<proteinExistence type="predicted"/>
<feature type="chain" id="PRO_5015549839" description="DUF5640 domain-containing protein" evidence="1">
    <location>
        <begin position="19"/>
        <end position="125"/>
    </location>
</feature>
<evidence type="ECO:0008006" key="4">
    <source>
        <dbReference type="Google" id="ProtNLM"/>
    </source>
</evidence>
<dbReference type="RefSeq" id="WP_106292860.1">
    <property type="nucleotide sequence ID" value="NZ_PVTH01000004.1"/>
</dbReference>
<evidence type="ECO:0000256" key="1">
    <source>
        <dbReference type="SAM" id="SignalP"/>
    </source>
</evidence>
<gene>
    <name evidence="2" type="ORF">B0I27_104301</name>
</gene>
<dbReference type="Proteomes" id="UP000238034">
    <property type="component" value="Unassembled WGS sequence"/>
</dbReference>
<dbReference type="OrthoDB" id="798987at2"/>
<name>A0A2T0U5V7_9SPHI</name>